<dbReference type="GO" id="GO:0005783">
    <property type="term" value="C:endoplasmic reticulum"/>
    <property type="evidence" value="ECO:0007669"/>
    <property type="project" value="TreeGrafter"/>
</dbReference>
<name>X6M477_RETFI</name>
<comment type="caution">
    <text evidence="11">The sequence shown here is derived from an EMBL/GenBank/DDBJ whole genome shotgun (WGS) entry which is preliminary data.</text>
</comment>
<dbReference type="GO" id="GO:0004571">
    <property type="term" value="F:mannosyl-oligosaccharide 1,2-alpha-mannosidase activity"/>
    <property type="evidence" value="ECO:0007669"/>
    <property type="project" value="UniProtKB-EC"/>
</dbReference>
<keyword evidence="7" id="KW-1015">Disulfide bond</keyword>
<comment type="catalytic activity">
    <reaction evidence="8">
        <text>N(4)-(alpha-D-Man-(1-&gt;2)-alpha-D-Man-(1-&gt;2)-alpha-D-Man-(1-&gt;3)-[alpha-D-Man-(1-&gt;3)-[alpha-D-Man-(1-&gt;2)-alpha-D-Man-(1-&gt;6)]-alpha-D-Man-(1-&gt;6)]-beta-D-Man-(1-&gt;4)-beta-D-GlcNAc-(1-&gt;4)-beta-D-GlcNAc)-L-asparaginyl-[protein] (N-glucan mannose isomer 8A1,2,3B1,3) + 3 H2O = N(4)-(alpha-D-Man-(1-&gt;3)-[alpha-D-Man-(1-&gt;3)-[alpha-D-Man-(1-&gt;6)]-alpha-D-Man-(1-&gt;6)]-beta-D-Man-(1-&gt;4)-beta-D-GlcNAc-(1-&gt;4)-beta-D-GlcNAc)-L-asparaginyl-[protein] (N-glucan mannose isomer 5A1,2) + 3 beta-D-mannose</text>
        <dbReference type="Rhea" id="RHEA:56028"/>
        <dbReference type="Rhea" id="RHEA-COMP:14358"/>
        <dbReference type="Rhea" id="RHEA-COMP:14367"/>
        <dbReference type="ChEBI" id="CHEBI:15377"/>
        <dbReference type="ChEBI" id="CHEBI:28563"/>
        <dbReference type="ChEBI" id="CHEBI:59087"/>
        <dbReference type="ChEBI" id="CHEBI:60628"/>
        <dbReference type="EC" id="3.2.1.113"/>
    </reaction>
</comment>
<dbReference type="Pfam" id="PF01532">
    <property type="entry name" value="Glyco_hydro_47"/>
    <property type="match status" value="1"/>
</dbReference>
<accession>X6M477</accession>
<evidence type="ECO:0000256" key="6">
    <source>
        <dbReference type="ARBA" id="ARBA00022837"/>
    </source>
</evidence>
<keyword evidence="12" id="KW-1185">Reference proteome</keyword>
<comment type="catalytic activity">
    <reaction evidence="9">
        <text>N(4)-(alpha-D-Man-(1-&gt;2)-alpha-D-Man-(1-&gt;2)-alpha-D-Man-(1-&gt;3)-[alpha-D-Man-(1-&gt;2)-alpha-D-Man-(1-&gt;3)-[alpha-D-Man-(1-&gt;2)-alpha-D-Man-(1-&gt;6)]-alpha-D-Man-(1-&gt;6)]-beta-D-Man-(1-&gt;4)-beta-D-GlcNAc-(1-&gt;4)-beta-D-GlcNAc)-L-asparaginyl-[protein] (N-glucan mannose isomer 9A1,2,3B1,2,3) + 4 H2O = N(4)-(alpha-D-Man-(1-&gt;3)-[alpha-D-Man-(1-&gt;3)-[alpha-D-Man-(1-&gt;6)]-alpha-D-Man-(1-&gt;6)]-beta-D-Man-(1-&gt;4)-beta-D-GlcNAc-(1-&gt;4)-beta-D-GlcNAc)-L-asparaginyl-[protein] (N-glucan mannose isomer 5A1,2) + 4 beta-D-mannose</text>
        <dbReference type="Rhea" id="RHEA:56008"/>
        <dbReference type="Rhea" id="RHEA-COMP:14356"/>
        <dbReference type="Rhea" id="RHEA-COMP:14367"/>
        <dbReference type="ChEBI" id="CHEBI:15377"/>
        <dbReference type="ChEBI" id="CHEBI:28563"/>
        <dbReference type="ChEBI" id="CHEBI:59087"/>
        <dbReference type="ChEBI" id="CHEBI:139493"/>
        <dbReference type="EC" id="3.2.1.113"/>
    </reaction>
</comment>
<reference evidence="11 12" key="1">
    <citation type="journal article" date="2013" name="Curr. Biol.">
        <title>The Genome of the Foraminiferan Reticulomyxa filosa.</title>
        <authorList>
            <person name="Glockner G."/>
            <person name="Hulsmann N."/>
            <person name="Schleicher M."/>
            <person name="Noegel A.A."/>
            <person name="Eichinger L."/>
            <person name="Gallinger C."/>
            <person name="Pawlowski J."/>
            <person name="Sierra R."/>
            <person name="Euteneuer U."/>
            <person name="Pillet L."/>
            <person name="Moustafa A."/>
            <person name="Platzer M."/>
            <person name="Groth M."/>
            <person name="Szafranski K."/>
            <person name="Schliwa M."/>
        </authorList>
    </citation>
    <scope>NUCLEOTIDE SEQUENCE [LARGE SCALE GENOMIC DNA]</scope>
</reference>
<dbReference type="Gene3D" id="1.50.10.10">
    <property type="match status" value="1"/>
</dbReference>
<dbReference type="AlphaFoldDB" id="X6M477"/>
<evidence type="ECO:0000256" key="8">
    <source>
        <dbReference type="ARBA" id="ARBA00047669"/>
    </source>
</evidence>
<evidence type="ECO:0000256" key="2">
    <source>
        <dbReference type="ARBA" id="ARBA00004922"/>
    </source>
</evidence>
<keyword evidence="10" id="KW-0326">Glycosidase</keyword>
<dbReference type="PRINTS" id="PR00747">
    <property type="entry name" value="GLYHDRLASE47"/>
</dbReference>
<dbReference type="InterPro" id="IPR050749">
    <property type="entry name" value="Glycosyl_Hydrolase_47"/>
</dbReference>
<gene>
    <name evidence="11" type="ORF">RFI_29112</name>
</gene>
<dbReference type="EMBL" id="ASPP01025194">
    <property type="protein sequence ID" value="ETO08277.1"/>
    <property type="molecule type" value="Genomic_DNA"/>
</dbReference>
<comment type="cofactor">
    <cofactor evidence="1">
        <name>Ca(2+)</name>
        <dbReference type="ChEBI" id="CHEBI:29108"/>
    </cofactor>
</comment>
<dbReference type="GO" id="GO:0005509">
    <property type="term" value="F:calcium ion binding"/>
    <property type="evidence" value="ECO:0007669"/>
    <property type="project" value="InterPro"/>
</dbReference>
<dbReference type="OrthoDB" id="8118055at2759"/>
<dbReference type="Proteomes" id="UP000023152">
    <property type="component" value="Unassembled WGS sequence"/>
</dbReference>
<proteinExistence type="inferred from homology"/>
<sequence length="136" mass="15146">MAFANVWHGYAKKAIGQDEAQHIHVLVNKKPGDSCGGLGATLIDALDTLMLMGLNEELEQARRNLEKINFNIDLQVSFFETTIRHLGGLIGAYEMSLALNKPDTLYLGYFHNTLREKDSSNAEAILSIDELRLIQS</sequence>
<dbReference type="SUPFAM" id="SSF48225">
    <property type="entry name" value="Seven-hairpin glycosidases"/>
    <property type="match status" value="1"/>
</dbReference>
<protein>
    <recommendedName>
        <fullName evidence="10">alpha-1,2-Mannosidase</fullName>
        <ecNumber evidence="10">3.2.1.-</ecNumber>
    </recommendedName>
</protein>
<evidence type="ECO:0000256" key="9">
    <source>
        <dbReference type="ARBA" id="ARBA00048605"/>
    </source>
</evidence>
<dbReference type="InterPro" id="IPR036026">
    <property type="entry name" value="Seven-hairpin_glycosidases"/>
</dbReference>
<dbReference type="PANTHER" id="PTHR11742">
    <property type="entry name" value="MANNOSYL-OLIGOSACCHARIDE ALPHA-1,2-MANNOSIDASE-RELATED"/>
    <property type="match status" value="1"/>
</dbReference>
<evidence type="ECO:0000256" key="4">
    <source>
        <dbReference type="ARBA" id="ARBA00022723"/>
    </source>
</evidence>
<keyword evidence="5 10" id="KW-0378">Hydrolase</keyword>
<dbReference type="GO" id="GO:0005975">
    <property type="term" value="P:carbohydrate metabolic process"/>
    <property type="evidence" value="ECO:0007669"/>
    <property type="project" value="InterPro"/>
</dbReference>
<dbReference type="InterPro" id="IPR012341">
    <property type="entry name" value="6hp_glycosidase-like_sf"/>
</dbReference>
<comment type="pathway">
    <text evidence="2">Protein modification; protein glycosylation.</text>
</comment>
<evidence type="ECO:0000256" key="7">
    <source>
        <dbReference type="ARBA" id="ARBA00023157"/>
    </source>
</evidence>
<dbReference type="GO" id="GO:0016020">
    <property type="term" value="C:membrane"/>
    <property type="evidence" value="ECO:0007669"/>
    <property type="project" value="InterPro"/>
</dbReference>
<dbReference type="InterPro" id="IPR001382">
    <property type="entry name" value="Glyco_hydro_47"/>
</dbReference>
<keyword evidence="6" id="KW-0106">Calcium</keyword>
<dbReference type="PANTHER" id="PTHR11742:SF55">
    <property type="entry name" value="ENDOPLASMIC RETICULUM MANNOSYL-OLIGOSACCHARIDE 1,2-ALPHA-MANNOSIDASE"/>
    <property type="match status" value="1"/>
</dbReference>
<organism evidence="11 12">
    <name type="scientific">Reticulomyxa filosa</name>
    <dbReference type="NCBI Taxonomy" id="46433"/>
    <lineage>
        <taxon>Eukaryota</taxon>
        <taxon>Sar</taxon>
        <taxon>Rhizaria</taxon>
        <taxon>Retaria</taxon>
        <taxon>Foraminifera</taxon>
        <taxon>Monothalamids</taxon>
        <taxon>Reticulomyxidae</taxon>
        <taxon>Reticulomyxa</taxon>
    </lineage>
</organism>
<evidence type="ECO:0000256" key="3">
    <source>
        <dbReference type="ARBA" id="ARBA00007658"/>
    </source>
</evidence>
<evidence type="ECO:0000256" key="10">
    <source>
        <dbReference type="RuleBase" id="RU361193"/>
    </source>
</evidence>
<evidence type="ECO:0000256" key="5">
    <source>
        <dbReference type="ARBA" id="ARBA00022801"/>
    </source>
</evidence>
<evidence type="ECO:0000313" key="12">
    <source>
        <dbReference type="Proteomes" id="UP000023152"/>
    </source>
</evidence>
<keyword evidence="4" id="KW-0479">Metal-binding</keyword>
<evidence type="ECO:0000256" key="1">
    <source>
        <dbReference type="ARBA" id="ARBA00001913"/>
    </source>
</evidence>
<comment type="similarity">
    <text evidence="3 10">Belongs to the glycosyl hydrolase 47 family.</text>
</comment>
<dbReference type="EC" id="3.2.1.-" evidence="10"/>
<evidence type="ECO:0000313" key="11">
    <source>
        <dbReference type="EMBL" id="ETO08277.1"/>
    </source>
</evidence>